<dbReference type="AlphaFoldDB" id="A0A8H3DYH9"/>
<reference evidence="5" key="1">
    <citation type="submission" date="2021-01" db="EMBL/GenBank/DDBJ databases">
        <authorList>
            <person name="Kaushik A."/>
        </authorList>
    </citation>
    <scope>NUCLEOTIDE SEQUENCE</scope>
    <source>
        <strain evidence="5">AG5</strain>
    </source>
</reference>
<dbReference type="Proteomes" id="UP000663827">
    <property type="component" value="Unassembled WGS sequence"/>
</dbReference>
<gene>
    <name evidence="5" type="ORF">RDB_LOCUS19793</name>
</gene>
<dbReference type="SUPFAM" id="SSF52151">
    <property type="entry name" value="FabD/lysophospholipase-like"/>
    <property type="match status" value="1"/>
</dbReference>
<evidence type="ECO:0000256" key="3">
    <source>
        <dbReference type="SAM" id="Phobius"/>
    </source>
</evidence>
<dbReference type="Gene3D" id="3.40.50.300">
    <property type="entry name" value="P-loop containing nucleotide triphosphate hydrolases"/>
    <property type="match status" value="1"/>
</dbReference>
<dbReference type="SUPFAM" id="SSF52540">
    <property type="entry name" value="P-loop containing nucleoside triphosphate hydrolases"/>
    <property type="match status" value="1"/>
</dbReference>
<dbReference type="InterPro" id="IPR053137">
    <property type="entry name" value="NLR-like"/>
</dbReference>
<dbReference type="Pfam" id="PF00931">
    <property type="entry name" value="NB-ARC"/>
    <property type="match status" value="1"/>
</dbReference>
<dbReference type="PROSITE" id="PS51635">
    <property type="entry name" value="PNPLA"/>
    <property type="match status" value="1"/>
</dbReference>
<dbReference type="InterPro" id="IPR011990">
    <property type="entry name" value="TPR-like_helical_dom_sf"/>
</dbReference>
<dbReference type="PANTHER" id="PTHR46082:SF11">
    <property type="entry name" value="AAA+ ATPASE DOMAIN-CONTAINING PROTEIN-RELATED"/>
    <property type="match status" value="1"/>
</dbReference>
<dbReference type="InterPro" id="IPR002182">
    <property type="entry name" value="NB-ARC"/>
</dbReference>
<organism evidence="5 6">
    <name type="scientific">Rhizoctonia solani</name>
    <dbReference type="NCBI Taxonomy" id="456999"/>
    <lineage>
        <taxon>Eukaryota</taxon>
        <taxon>Fungi</taxon>
        <taxon>Dikarya</taxon>
        <taxon>Basidiomycota</taxon>
        <taxon>Agaricomycotina</taxon>
        <taxon>Agaricomycetes</taxon>
        <taxon>Cantharellales</taxon>
        <taxon>Ceratobasidiaceae</taxon>
        <taxon>Rhizoctonia</taxon>
    </lineage>
</organism>
<keyword evidence="3" id="KW-1133">Transmembrane helix</keyword>
<comment type="caution">
    <text evidence="2">Lacks conserved residue(s) required for the propagation of feature annotation.</text>
</comment>
<name>A0A8H3DYH9_9AGAM</name>
<feature type="domain" description="PNPLA" evidence="4">
    <location>
        <begin position="13"/>
        <end position="215"/>
    </location>
</feature>
<keyword evidence="1" id="KW-0443">Lipid metabolism</keyword>
<keyword evidence="3" id="KW-0472">Membrane</keyword>
<dbReference type="InterPro" id="IPR016035">
    <property type="entry name" value="Acyl_Trfase/lysoPLipase"/>
</dbReference>
<dbReference type="Pfam" id="PF01734">
    <property type="entry name" value="Patatin"/>
    <property type="match status" value="1"/>
</dbReference>
<feature type="transmembrane region" description="Helical" evidence="3">
    <location>
        <begin position="1214"/>
        <end position="1236"/>
    </location>
</feature>
<evidence type="ECO:0000313" key="5">
    <source>
        <dbReference type="EMBL" id="CAE7076101.1"/>
    </source>
</evidence>
<evidence type="ECO:0000256" key="2">
    <source>
        <dbReference type="PROSITE-ProRule" id="PRU01161"/>
    </source>
</evidence>
<evidence type="ECO:0000256" key="1">
    <source>
        <dbReference type="ARBA" id="ARBA00023098"/>
    </source>
</evidence>
<dbReference type="Pfam" id="PF13374">
    <property type="entry name" value="TPR_10"/>
    <property type="match status" value="4"/>
</dbReference>
<evidence type="ECO:0000259" key="4">
    <source>
        <dbReference type="PROSITE" id="PS51635"/>
    </source>
</evidence>
<dbReference type="InterPro" id="IPR019734">
    <property type="entry name" value="TPR_rpt"/>
</dbReference>
<keyword evidence="3" id="KW-0812">Transmembrane</keyword>
<sequence>MSHEQENRGLNLLSLDGGETKGLSSLLIIRELMHRLRGTIGMIPEPWQYFDLIAGSGTGAISAIMLGRLHMSIDDAISAYNKLMSSVFSDKKVLTNGPAAYSATKLEQELKEIVRKATGDENERMIEEPTDQVKCRVVIYAMSPHNVNANLPCAFRTYSSSAHNMPNCRIWEALRASTAHPDLFKSIEILDHDLRISQPYIGGGIGNSNPTADLLKEVTIAYPDQAVASITSIGAGHMDTIRLSGHQTYGHGRTTHQSVLNLTHALAMDTQRVAQNMANYFSGTSGLYYRLDVGQGMQGIEPTDSSKQSEIASHTYAYMFDPEVDHRLNDLAKTIRERPNNFDTTYIGGRMILTSKLPPTTFTKLPPPTYFFTGREPEVDKVCRYFDDPQVPQVFVLHGMGGAGKTQTALKALERIAPNYEGVLFIDGSSRAKIEATLSQFAVSKYAGATHMDALKWVSNREGRWIFLFDNVDDPKIFLPEYFPWDSKCSVLITTRYRVFARLAKGGSADCNISEMNSADAHRLLLTTSGLKPDELPDLETEIANQLLQELGYLPLAIALCGAYICHTNCSISQYYEMYRKDPRELLQGDESNPLRIKDYEIPLYKTWELSFAMTGAYSRRLMQLVAFLHRNSISAEIFRRASVNLSIYSPLIPPTKPQQAVYDNLRDIFNTFNIQGVWTPSRFLSAMGELVSLSLVTFDHVDNCYHVHPLVQQWARSISPRMIGCAAALLAVSIDRDFSAESCAYRRKIIPHINEILGFCPFMSSSNVSEVSRDLLSRCGSTVPINNAWQYVEAYSDAEQLSRMERLEQLVYQTCKLEFGEDDPKTLECIRYLAGTYISRGNLKEAEKLHHQVLDIRRRTLGDNHRDTLWSMTGLAETYYYQRRYADAEPIFKESFTRWEQIAGKTNPMTLKVGADWALTLQALGRLKEAESLELDIRAARSALLGNNHPDTLQSMANLAATYMKMGLLDQAAKLGGQVLDLRTKTLGDEHPATQRSKGELAVVLCEQGRLSEAGELVREVLEFRQKLLGKEHPETLQSMADLAAIYNQQGRLTEAEAMEMEVLALRTGMLGDEHLEILETKANLATLYYRQERFKDAERLGIQVLLARKRLLGDEHPDTLRSMINLAATYYNQDCSRLEEAEKLCAFVVDVRIRDLGDSHHDTVSSVRHLERIRTLQERERRSRDMALKAEMSSPPGPIAGLPDYCPKPIHVVSVLFLLSLIVLLLAWFTALMLPIHVSM</sequence>
<accession>A0A8H3DYH9</accession>
<comment type="caution">
    <text evidence="5">The sequence shown here is derived from an EMBL/GenBank/DDBJ whole genome shotgun (WGS) entry which is preliminary data.</text>
</comment>
<dbReference type="SUPFAM" id="SSF48452">
    <property type="entry name" value="TPR-like"/>
    <property type="match status" value="1"/>
</dbReference>
<dbReference type="GO" id="GO:0043531">
    <property type="term" value="F:ADP binding"/>
    <property type="evidence" value="ECO:0007669"/>
    <property type="project" value="InterPro"/>
</dbReference>
<dbReference type="GO" id="GO:0046486">
    <property type="term" value="P:glycerolipid metabolic process"/>
    <property type="evidence" value="ECO:0007669"/>
    <property type="project" value="UniProtKB-ARBA"/>
</dbReference>
<dbReference type="SMART" id="SM00028">
    <property type="entry name" value="TPR"/>
    <property type="match status" value="5"/>
</dbReference>
<evidence type="ECO:0000313" key="6">
    <source>
        <dbReference type="Proteomes" id="UP000663827"/>
    </source>
</evidence>
<protein>
    <recommendedName>
        <fullName evidence="4">PNPLA domain-containing protein</fullName>
    </recommendedName>
</protein>
<dbReference type="EMBL" id="CAJNJQ010000402">
    <property type="protein sequence ID" value="CAE7076101.1"/>
    <property type="molecule type" value="Genomic_DNA"/>
</dbReference>
<dbReference type="Gene3D" id="1.25.40.10">
    <property type="entry name" value="Tetratricopeptide repeat domain"/>
    <property type="match status" value="3"/>
</dbReference>
<dbReference type="InterPro" id="IPR027417">
    <property type="entry name" value="P-loop_NTPase"/>
</dbReference>
<dbReference type="Pfam" id="PF13424">
    <property type="entry name" value="TPR_12"/>
    <property type="match status" value="2"/>
</dbReference>
<dbReference type="PANTHER" id="PTHR46082">
    <property type="entry name" value="ATP/GTP-BINDING PROTEIN-RELATED"/>
    <property type="match status" value="1"/>
</dbReference>
<proteinExistence type="predicted"/>
<dbReference type="Gene3D" id="3.40.1090.10">
    <property type="entry name" value="Cytosolic phospholipase A2 catalytic domain"/>
    <property type="match status" value="1"/>
</dbReference>
<dbReference type="InterPro" id="IPR002641">
    <property type="entry name" value="PNPLA_dom"/>
</dbReference>